<dbReference type="PANTHER" id="PTHR37422">
    <property type="entry name" value="TEICHURONIC ACID BIOSYNTHESIS PROTEIN TUAE"/>
    <property type="match status" value="1"/>
</dbReference>
<comment type="subcellular location">
    <subcellularLocation>
        <location evidence="1">Membrane</location>
        <topology evidence="1">Multi-pass membrane protein</topology>
    </subcellularLocation>
</comment>
<feature type="transmembrane region" description="Helical" evidence="6">
    <location>
        <begin position="272"/>
        <end position="291"/>
    </location>
</feature>
<feature type="transmembrane region" description="Helical" evidence="6">
    <location>
        <begin position="56"/>
        <end position="75"/>
    </location>
</feature>
<evidence type="ECO:0000313" key="8">
    <source>
        <dbReference type="EMBL" id="RXZ64747.1"/>
    </source>
</evidence>
<keyword evidence="3 6" id="KW-1133">Transmembrane helix</keyword>
<dbReference type="InterPro" id="IPR007016">
    <property type="entry name" value="O-antigen_ligase-rel_domated"/>
</dbReference>
<evidence type="ECO:0000259" key="7">
    <source>
        <dbReference type="Pfam" id="PF04932"/>
    </source>
</evidence>
<dbReference type="Proteomes" id="UP000293623">
    <property type="component" value="Unassembled WGS sequence"/>
</dbReference>
<evidence type="ECO:0000256" key="1">
    <source>
        <dbReference type="ARBA" id="ARBA00004141"/>
    </source>
</evidence>
<reference evidence="8 9" key="1">
    <citation type="submission" date="2019-01" db="EMBL/GenBank/DDBJ databases">
        <title>Altererythrobacter rhizovicinus sp. nov., isolated from the rhizosphere soil of Haloxylon ammodendron.</title>
        <authorList>
            <person name="Li H.-P."/>
            <person name="Gou J.-Y."/>
            <person name="Yao D."/>
            <person name="Han Q.-Q."/>
            <person name="Shao K.-Z."/>
            <person name="Zhao Q."/>
            <person name="Zhang J.-L."/>
        </authorList>
    </citation>
    <scope>NUCLEOTIDE SEQUENCE [LARGE SCALE GENOMIC DNA]</scope>
    <source>
        <strain evidence="8 9">AY-3R</strain>
    </source>
</reference>
<keyword evidence="4 6" id="KW-0472">Membrane</keyword>
<feature type="domain" description="O-antigen ligase-related" evidence="7">
    <location>
        <begin position="256"/>
        <end position="411"/>
    </location>
</feature>
<comment type="caution">
    <text evidence="8">The sequence shown here is derived from an EMBL/GenBank/DDBJ whole genome shotgun (WGS) entry which is preliminary data.</text>
</comment>
<evidence type="ECO:0000313" key="9">
    <source>
        <dbReference type="Proteomes" id="UP000293623"/>
    </source>
</evidence>
<feature type="transmembrane region" description="Helical" evidence="6">
    <location>
        <begin position="439"/>
        <end position="458"/>
    </location>
</feature>
<organism evidence="8 9">
    <name type="scientific">Pelagerythrobacter rhizovicinus</name>
    <dbReference type="NCBI Taxonomy" id="2268576"/>
    <lineage>
        <taxon>Bacteria</taxon>
        <taxon>Pseudomonadati</taxon>
        <taxon>Pseudomonadota</taxon>
        <taxon>Alphaproteobacteria</taxon>
        <taxon>Sphingomonadales</taxon>
        <taxon>Erythrobacteraceae</taxon>
        <taxon>Pelagerythrobacter</taxon>
    </lineage>
</organism>
<evidence type="ECO:0000256" key="2">
    <source>
        <dbReference type="ARBA" id="ARBA00022692"/>
    </source>
</evidence>
<dbReference type="InterPro" id="IPR051533">
    <property type="entry name" value="WaaL-like"/>
</dbReference>
<gene>
    <name evidence="8" type="ORF">ETX26_12825</name>
</gene>
<keyword evidence="2 6" id="KW-0812">Transmembrane</keyword>
<dbReference type="EMBL" id="SDPV01000002">
    <property type="protein sequence ID" value="RXZ64747.1"/>
    <property type="molecule type" value="Genomic_DNA"/>
</dbReference>
<feature type="transmembrane region" description="Helical" evidence="6">
    <location>
        <begin position="303"/>
        <end position="327"/>
    </location>
</feature>
<feature type="transmembrane region" description="Helical" evidence="6">
    <location>
        <begin position="217"/>
        <end position="238"/>
    </location>
</feature>
<feature type="transmembrane region" description="Helical" evidence="6">
    <location>
        <begin position="82"/>
        <end position="101"/>
    </location>
</feature>
<accession>A0A4Q2KK75</accession>
<keyword evidence="9" id="KW-1185">Reference proteome</keyword>
<evidence type="ECO:0000256" key="3">
    <source>
        <dbReference type="ARBA" id="ARBA00022989"/>
    </source>
</evidence>
<protein>
    <submittedName>
        <fullName evidence="8">O-antigen polymerase</fullName>
    </submittedName>
</protein>
<proteinExistence type="predicted"/>
<dbReference type="PANTHER" id="PTHR37422:SF23">
    <property type="entry name" value="TEICHURONIC ACID BIOSYNTHESIS PROTEIN TUAE"/>
    <property type="match status" value="1"/>
</dbReference>
<evidence type="ECO:0000256" key="5">
    <source>
        <dbReference type="SAM" id="MobiDB-lite"/>
    </source>
</evidence>
<sequence length="503" mass="54548">MMETAHAVSDRPRHSRPRGRVLERILSSRARLGVLCAFLVTIFLTGGSSRADMQSLILLRPVSLLALGYGLLTLSRKHIRQYWPLVTIAGVTVVLTAVHLIPLPPGIWQSLPGRETIAELDALLGLKDQWRPLTLDPQATRNALFALATPCAVLVLGIQLDARQHEKLLTLILGLGVLTAIWGLLQLMGSPRGPLYLYSLTSYGSPVGLFANRNHQAVFLASLIPVMYCWAQLAQGLWKDIGTTRGKRGAMAMGGMLLLIPLILITGSRSGLLMLVFSACVTAALITVAAPSGNRRRTHRSSALARIAPAAVGVVVVAGLGLVTIGLGRDRAFERLIGSDPIADTRADLLPETWRIAADMFPWGAGIGSFDDVYRMHEVDALLRPSYVNHAHNDFLEVLMAGGLLGALLLIFTIMLFAVRGWAIWRAGRAEIRTNIRPATALTALAILFIASLIDYPLRVPALASYAVLLAIWTGKGTQVADLPLREHGPRRTRRGQHSEHGS</sequence>
<feature type="transmembrane region" description="Helical" evidence="6">
    <location>
        <begin position="398"/>
        <end position="419"/>
    </location>
</feature>
<evidence type="ECO:0000256" key="6">
    <source>
        <dbReference type="SAM" id="Phobius"/>
    </source>
</evidence>
<feature type="transmembrane region" description="Helical" evidence="6">
    <location>
        <begin position="143"/>
        <end position="161"/>
    </location>
</feature>
<evidence type="ECO:0000256" key="4">
    <source>
        <dbReference type="ARBA" id="ARBA00023136"/>
    </source>
</evidence>
<dbReference type="AlphaFoldDB" id="A0A4Q2KK75"/>
<feature type="transmembrane region" description="Helical" evidence="6">
    <location>
        <begin position="250"/>
        <end position="266"/>
    </location>
</feature>
<dbReference type="Pfam" id="PF04932">
    <property type="entry name" value="Wzy_C"/>
    <property type="match status" value="1"/>
</dbReference>
<feature type="transmembrane region" description="Helical" evidence="6">
    <location>
        <begin position="21"/>
        <end position="44"/>
    </location>
</feature>
<dbReference type="OrthoDB" id="7628239at2"/>
<feature type="transmembrane region" description="Helical" evidence="6">
    <location>
        <begin position="168"/>
        <end position="188"/>
    </location>
</feature>
<dbReference type="GO" id="GO:0016020">
    <property type="term" value="C:membrane"/>
    <property type="evidence" value="ECO:0007669"/>
    <property type="project" value="UniProtKB-SubCell"/>
</dbReference>
<feature type="region of interest" description="Disordered" evidence="5">
    <location>
        <begin position="484"/>
        <end position="503"/>
    </location>
</feature>
<name>A0A4Q2KK75_9SPHN</name>